<evidence type="ECO:0000259" key="10">
    <source>
        <dbReference type="PROSITE" id="PS51837"/>
    </source>
</evidence>
<dbReference type="InterPro" id="IPR006629">
    <property type="entry name" value="LITAF"/>
</dbReference>
<keyword evidence="9" id="KW-1133">Transmembrane helix</keyword>
<dbReference type="Pfam" id="PF10601">
    <property type="entry name" value="zf-LITAF-like"/>
    <property type="match status" value="1"/>
</dbReference>
<keyword evidence="5" id="KW-0479">Metal-binding</keyword>
<protein>
    <submittedName>
        <fullName evidence="11">LITAF domain-containing protein</fullName>
    </submittedName>
</protein>
<feature type="domain" description="LITAF" evidence="10">
    <location>
        <begin position="56"/>
        <end position="140"/>
    </location>
</feature>
<keyword evidence="7 9" id="KW-0472">Membrane</keyword>
<dbReference type="PANTHER" id="PTHR23292">
    <property type="entry name" value="LIPOPOLYSACCHARIDE-INDUCED TUMOR NECROSIS FACTOR-ALPHA FACTOR"/>
    <property type="match status" value="1"/>
</dbReference>
<dbReference type="AlphaFoldDB" id="A0AAD8D770"/>
<dbReference type="InterPro" id="IPR037519">
    <property type="entry name" value="LITAF_fam"/>
</dbReference>
<name>A0AAD8D770_ACIOX</name>
<evidence type="ECO:0000256" key="5">
    <source>
        <dbReference type="ARBA" id="ARBA00022723"/>
    </source>
</evidence>
<evidence type="ECO:0000256" key="4">
    <source>
        <dbReference type="ARBA" id="ARBA00005975"/>
    </source>
</evidence>
<evidence type="ECO:0000256" key="8">
    <source>
        <dbReference type="SAM" id="MobiDB-lite"/>
    </source>
</evidence>
<dbReference type="PANTHER" id="PTHR23292:SF48">
    <property type="entry name" value="LIPOPOLYSACCHARIDE-INDUCED TUMOR NECROSIS FACTOR-ALPHA FACTOR HOMOLOG-RELATED"/>
    <property type="match status" value="1"/>
</dbReference>
<evidence type="ECO:0000313" key="12">
    <source>
        <dbReference type="Proteomes" id="UP001230051"/>
    </source>
</evidence>
<accession>A0AAD8D770</accession>
<feature type="transmembrane region" description="Helical" evidence="9">
    <location>
        <begin position="93"/>
        <end position="118"/>
    </location>
</feature>
<comment type="similarity">
    <text evidence="4">Belongs to the CDIP1/LITAF family.</text>
</comment>
<dbReference type="GO" id="GO:0008270">
    <property type="term" value="F:zinc ion binding"/>
    <property type="evidence" value="ECO:0007669"/>
    <property type="project" value="TreeGrafter"/>
</dbReference>
<proteinExistence type="inferred from homology"/>
<dbReference type="Proteomes" id="UP001230051">
    <property type="component" value="Unassembled WGS sequence"/>
</dbReference>
<comment type="caution">
    <text evidence="11">The sequence shown here is derived from an EMBL/GenBank/DDBJ whole genome shotgun (WGS) entry which is preliminary data.</text>
</comment>
<dbReference type="GO" id="GO:0098574">
    <property type="term" value="C:cytoplasmic side of lysosomal membrane"/>
    <property type="evidence" value="ECO:0007669"/>
    <property type="project" value="TreeGrafter"/>
</dbReference>
<dbReference type="GO" id="GO:0098560">
    <property type="term" value="C:cytoplasmic side of late endosome membrane"/>
    <property type="evidence" value="ECO:0007669"/>
    <property type="project" value="TreeGrafter"/>
</dbReference>
<reference evidence="11" key="1">
    <citation type="submission" date="2022-02" db="EMBL/GenBank/DDBJ databases">
        <title>Atlantic sturgeon de novo genome assembly.</title>
        <authorList>
            <person name="Stock M."/>
            <person name="Klopp C."/>
            <person name="Guiguen Y."/>
            <person name="Cabau C."/>
            <person name="Parinello H."/>
            <person name="Santidrian Yebra-Pimentel E."/>
            <person name="Kuhl H."/>
            <person name="Dirks R.P."/>
            <person name="Guessner J."/>
            <person name="Wuertz S."/>
            <person name="Du K."/>
            <person name="Schartl M."/>
        </authorList>
    </citation>
    <scope>NUCLEOTIDE SEQUENCE</scope>
    <source>
        <strain evidence="11">STURGEONOMICS-FGT-2020</strain>
        <tissue evidence="11">Whole blood</tissue>
    </source>
</reference>
<dbReference type="EMBL" id="JAGXEW010000013">
    <property type="protein sequence ID" value="KAK1164937.1"/>
    <property type="molecule type" value="Genomic_DNA"/>
</dbReference>
<evidence type="ECO:0000313" key="11">
    <source>
        <dbReference type="EMBL" id="KAK1164937.1"/>
    </source>
</evidence>
<dbReference type="SMART" id="SM00714">
    <property type="entry name" value="LITAF"/>
    <property type="match status" value="1"/>
</dbReference>
<evidence type="ECO:0000256" key="9">
    <source>
        <dbReference type="SAM" id="Phobius"/>
    </source>
</evidence>
<sequence>MEKGTSDTFPNAPYPAYQGNAYPSGQQMPYPTNPGVNPMTYPPPPPYGNTAGAQLPTVMAAVITQPLNDVPGQALCLHCQQQVVTTTEHKAGLLTWVVCGTICFFMGCLGCCLIPFCVDSCKDVEHRCPACQQVLCVYKRL</sequence>
<dbReference type="GO" id="GO:0005634">
    <property type="term" value="C:nucleus"/>
    <property type="evidence" value="ECO:0007669"/>
    <property type="project" value="TreeGrafter"/>
</dbReference>
<comment type="subcellular location">
    <subcellularLocation>
        <location evidence="1">Endosome membrane</location>
        <topology evidence="1">Peripheral membrane protein</topology>
        <orientation evidence="1">Cytoplasmic side</orientation>
    </subcellularLocation>
    <subcellularLocation>
        <location evidence="2">Late endosome membrane</location>
    </subcellularLocation>
    <subcellularLocation>
        <location evidence="3">Lysosome membrane</location>
        <topology evidence="3">Peripheral membrane protein</topology>
        <orientation evidence="3">Cytoplasmic side</orientation>
    </subcellularLocation>
</comment>
<evidence type="ECO:0000256" key="2">
    <source>
        <dbReference type="ARBA" id="ARBA00004414"/>
    </source>
</evidence>
<feature type="region of interest" description="Disordered" evidence="8">
    <location>
        <begin position="1"/>
        <end position="22"/>
    </location>
</feature>
<evidence type="ECO:0000256" key="3">
    <source>
        <dbReference type="ARBA" id="ARBA00004630"/>
    </source>
</evidence>
<evidence type="ECO:0000256" key="6">
    <source>
        <dbReference type="ARBA" id="ARBA00022833"/>
    </source>
</evidence>
<keyword evidence="6" id="KW-0862">Zinc</keyword>
<dbReference type="PROSITE" id="PS51837">
    <property type="entry name" value="LITAF"/>
    <property type="match status" value="1"/>
</dbReference>
<gene>
    <name evidence="11" type="primary">Litaf</name>
    <name evidence="11" type="ORF">AOXY_G15374</name>
</gene>
<keyword evidence="12" id="KW-1185">Reference proteome</keyword>
<organism evidence="11 12">
    <name type="scientific">Acipenser oxyrinchus oxyrinchus</name>
    <dbReference type="NCBI Taxonomy" id="40147"/>
    <lineage>
        <taxon>Eukaryota</taxon>
        <taxon>Metazoa</taxon>
        <taxon>Chordata</taxon>
        <taxon>Craniata</taxon>
        <taxon>Vertebrata</taxon>
        <taxon>Euteleostomi</taxon>
        <taxon>Actinopterygii</taxon>
        <taxon>Chondrostei</taxon>
        <taxon>Acipenseriformes</taxon>
        <taxon>Acipenseridae</taxon>
        <taxon>Acipenser</taxon>
    </lineage>
</organism>
<evidence type="ECO:0000256" key="1">
    <source>
        <dbReference type="ARBA" id="ARBA00004125"/>
    </source>
</evidence>
<evidence type="ECO:0000256" key="7">
    <source>
        <dbReference type="ARBA" id="ARBA00023136"/>
    </source>
</evidence>
<keyword evidence="9" id="KW-0812">Transmembrane</keyword>